<dbReference type="OrthoDB" id="1919336at2759"/>
<accession>A0A2V1DLU8</accession>
<gene>
    <name evidence="1" type="ORF">DM02DRAFT_673052</name>
</gene>
<proteinExistence type="predicted"/>
<dbReference type="EMBL" id="KZ805403">
    <property type="protein sequence ID" value="PVH98905.1"/>
    <property type="molecule type" value="Genomic_DNA"/>
</dbReference>
<organism evidence="1 2">
    <name type="scientific">Periconia macrospinosa</name>
    <dbReference type="NCBI Taxonomy" id="97972"/>
    <lineage>
        <taxon>Eukaryota</taxon>
        <taxon>Fungi</taxon>
        <taxon>Dikarya</taxon>
        <taxon>Ascomycota</taxon>
        <taxon>Pezizomycotina</taxon>
        <taxon>Dothideomycetes</taxon>
        <taxon>Pleosporomycetidae</taxon>
        <taxon>Pleosporales</taxon>
        <taxon>Massarineae</taxon>
        <taxon>Periconiaceae</taxon>
        <taxon>Periconia</taxon>
    </lineage>
</organism>
<dbReference type="AlphaFoldDB" id="A0A2V1DLU8"/>
<evidence type="ECO:0000313" key="1">
    <source>
        <dbReference type="EMBL" id="PVH98905.1"/>
    </source>
</evidence>
<dbReference type="Proteomes" id="UP000244855">
    <property type="component" value="Unassembled WGS sequence"/>
</dbReference>
<sequence length="165" mass="18223">MIRFITGNTGSVQLLLHDYPQPVWQRELSDANSCINVLEYCAQIDQVAHHFVDLSIDGVPDRFDHLFTIPNSSPPDLGQVSQDLLQHVSHPYGRSSNLHTEGILKSGFGSQLDWNTFVTLPFNKSTPMTAHKTPLEMVLSSIQSSQFVGSSAPHGWGTLISPNNV</sequence>
<evidence type="ECO:0000313" key="2">
    <source>
        <dbReference type="Proteomes" id="UP000244855"/>
    </source>
</evidence>
<protein>
    <submittedName>
        <fullName evidence="1">Uncharacterized protein</fullName>
    </submittedName>
</protein>
<keyword evidence="2" id="KW-1185">Reference proteome</keyword>
<reference evidence="1 2" key="1">
    <citation type="journal article" date="2018" name="Sci. Rep.">
        <title>Comparative genomics provides insights into the lifestyle and reveals functional heterogeneity of dark septate endophytic fungi.</title>
        <authorList>
            <person name="Knapp D.G."/>
            <person name="Nemeth J.B."/>
            <person name="Barry K."/>
            <person name="Hainaut M."/>
            <person name="Henrissat B."/>
            <person name="Johnson J."/>
            <person name="Kuo A."/>
            <person name="Lim J.H.P."/>
            <person name="Lipzen A."/>
            <person name="Nolan M."/>
            <person name="Ohm R.A."/>
            <person name="Tamas L."/>
            <person name="Grigoriev I.V."/>
            <person name="Spatafora J.W."/>
            <person name="Nagy L.G."/>
            <person name="Kovacs G.M."/>
        </authorList>
    </citation>
    <scope>NUCLEOTIDE SEQUENCE [LARGE SCALE GENOMIC DNA]</scope>
    <source>
        <strain evidence="1 2">DSE2036</strain>
    </source>
</reference>
<name>A0A2V1DLU8_9PLEO</name>